<evidence type="ECO:0000256" key="1">
    <source>
        <dbReference type="SAM" id="MobiDB-lite"/>
    </source>
</evidence>
<protein>
    <submittedName>
        <fullName evidence="2">Uncharacterized protein</fullName>
    </submittedName>
</protein>
<organism evidence="2 3">
    <name type="scientific">Polarella glacialis</name>
    <name type="common">Dinoflagellate</name>
    <dbReference type="NCBI Taxonomy" id="89957"/>
    <lineage>
        <taxon>Eukaryota</taxon>
        <taxon>Sar</taxon>
        <taxon>Alveolata</taxon>
        <taxon>Dinophyceae</taxon>
        <taxon>Suessiales</taxon>
        <taxon>Suessiaceae</taxon>
        <taxon>Polarella</taxon>
    </lineage>
</organism>
<dbReference type="Proteomes" id="UP000654075">
    <property type="component" value="Unassembled WGS sequence"/>
</dbReference>
<evidence type="ECO:0000313" key="3">
    <source>
        <dbReference type="Proteomes" id="UP000654075"/>
    </source>
</evidence>
<proteinExistence type="predicted"/>
<reference evidence="2" key="1">
    <citation type="submission" date="2021-02" db="EMBL/GenBank/DDBJ databases">
        <authorList>
            <person name="Dougan E. K."/>
            <person name="Rhodes N."/>
            <person name="Thang M."/>
            <person name="Chan C."/>
        </authorList>
    </citation>
    <scope>NUCLEOTIDE SEQUENCE</scope>
</reference>
<keyword evidence="3" id="KW-1185">Reference proteome</keyword>
<dbReference type="AlphaFoldDB" id="A0A813H7M5"/>
<dbReference type="EMBL" id="CAJNNV010030881">
    <property type="protein sequence ID" value="CAE8634029.1"/>
    <property type="molecule type" value="Genomic_DNA"/>
</dbReference>
<evidence type="ECO:0000313" key="2">
    <source>
        <dbReference type="EMBL" id="CAE8634029.1"/>
    </source>
</evidence>
<comment type="caution">
    <text evidence="2">The sequence shown here is derived from an EMBL/GenBank/DDBJ whole genome shotgun (WGS) entry which is preliminary data.</text>
</comment>
<name>A0A813H7M5_POLGL</name>
<sequence length="421" mass="44997">MAVMPSAEELLGELAALAVADIIGGGSAEPQMLGSLSSSVCDSSAERWALGLVFAGVQVGQVVDTLSCIVDPEQATTLLWQWAGIFEAELPPADEEEDEHGGGSEVYEVSARAALRQAVVETAGEECESKALDLARDGLIRLPTWSPADLKVMAGGELREKLAKWFMGGLTERLVRCFRSCRLLAQLRSVGTEEGEAMSLPAAVAAAAAASSALRGCVSAAVQLAEEAETLRELMPTIEGEITLPCDISRATKPAKNAQEEPQAFRAAWSGEPFLSLIASALDSAFRRTEAETPSLLIRPLWRLASARLIWQHWSTCNLQAAGPSPGLSDDFTSRTLSPLLRQSQQPPSEAGGSPVAEKRKRRKAKGGKGPVSVDSLQDLQSDADPASSAVTPEMQDWNRRSLEMMVRMGWRMDEVGLGNV</sequence>
<gene>
    <name evidence="2" type="ORF">PGLA1383_LOCUS49700</name>
</gene>
<feature type="region of interest" description="Disordered" evidence="1">
    <location>
        <begin position="340"/>
        <end position="396"/>
    </location>
</feature>
<accession>A0A813H7M5</accession>